<feature type="region of interest" description="Disordered" evidence="8">
    <location>
        <begin position="407"/>
        <end position="428"/>
    </location>
</feature>
<accession>A0A2J8AA46</accession>
<sequence length="567" mass="59513">MDDVLRGAQQPFVEVQRLLADVCDNVLADFAQLSEPADPESPEQRQQQLLLHLHGTRQQLLRLLALVNWKPWKVLNELVDHDRVLDIAAAHVRSMAEVVQAVRQQAAGRIMAGAYLNMYDVNTALEVLTTGTYQELPSIILHRPPLFQPPPASLARQRARLAHVTHLLRARLVQVALPPGLKVVSVGSGTAVLRAEGLYEAKLTLVPSEPLPSVDDDTAAPGGGGAEVGGHGWGAAAAAAAATDPAAAAAAGQRWKWRLIHFVLCIGVPFYDPRQPGQILNTANFHMVLAADNAAYLARARQQQRQQRGGGGAAGTSAAAAAAGAPGGAQAAPAVSESVATPTASGLPGPGGAAAAAAAAAGGGSLAAALRRAEDDEVGAPLAVMHAILTGVAGRLLADELAAARTRAGQEEQEKGAQDEPWAPGEIRGASARRRGYAVVVRADSDYYDLLGVPRGADKKTIKQAYRQKARKFHPDVNKDPGAEDVFKKIGEAYEVLADDNKKMIYDKYGEAGLKGGMGGMGQGGPGVEFQNPFDLFEQFFGASMGSQGFGGGSRSRSRAQPGEDDR</sequence>
<comment type="function">
    <text evidence="7">Component of the Mediator complex, a coactivator involved in the regulated transcription of nearly all RNA polymerase II-dependent genes. Mediator functions as a bridge to convey information from gene-specific regulatory proteins to the basal RNA polymerase II transcription machinery. Mediator is recruited to promoters by direct interactions with regulatory proteins and serves as a scaffold for the assembly of a functional preinitiation complex with RNA polymerase II and the general transcription factors.</text>
</comment>
<evidence type="ECO:0000256" key="3">
    <source>
        <dbReference type="ARBA" id="ARBA00023015"/>
    </source>
</evidence>
<keyword evidence="4 7" id="KW-0010">Activator</keyword>
<evidence type="ECO:0000256" key="6">
    <source>
        <dbReference type="ARBA" id="ARBA00023242"/>
    </source>
</evidence>
<evidence type="ECO:0000256" key="5">
    <source>
        <dbReference type="ARBA" id="ARBA00023163"/>
    </source>
</evidence>
<feature type="region of interest" description="Disordered" evidence="8">
    <location>
        <begin position="545"/>
        <end position="567"/>
    </location>
</feature>
<dbReference type="PANTHER" id="PTHR12809:SF2">
    <property type="entry name" value="MEDIATOR OF RNA POLYMERASE II TRANSCRIPTION SUBUNIT 14"/>
    <property type="match status" value="1"/>
</dbReference>
<dbReference type="GO" id="GO:0006357">
    <property type="term" value="P:regulation of transcription by RNA polymerase II"/>
    <property type="evidence" value="ECO:0007669"/>
    <property type="project" value="InterPro"/>
</dbReference>
<dbReference type="Proteomes" id="UP000236333">
    <property type="component" value="Unassembled WGS sequence"/>
</dbReference>
<dbReference type="GO" id="GO:0003712">
    <property type="term" value="F:transcription coregulator activity"/>
    <property type="evidence" value="ECO:0007669"/>
    <property type="project" value="UniProtKB-UniRule"/>
</dbReference>
<keyword evidence="11" id="KW-1185">Reference proteome</keyword>
<comment type="subcellular location">
    <subcellularLocation>
        <location evidence="1 7">Nucleus</location>
    </subcellularLocation>
</comment>
<dbReference type="PROSITE" id="PS00636">
    <property type="entry name" value="DNAJ_1"/>
    <property type="match status" value="1"/>
</dbReference>
<dbReference type="Gene3D" id="1.10.287.110">
    <property type="entry name" value="DnaJ domain"/>
    <property type="match status" value="1"/>
</dbReference>
<feature type="compositionally biased region" description="Basic and acidic residues" evidence="8">
    <location>
        <begin position="408"/>
        <end position="418"/>
    </location>
</feature>
<evidence type="ECO:0000313" key="11">
    <source>
        <dbReference type="Proteomes" id="UP000236333"/>
    </source>
</evidence>
<feature type="region of interest" description="Disordered" evidence="8">
    <location>
        <begin position="333"/>
        <end position="353"/>
    </location>
</feature>
<dbReference type="InterPro" id="IPR018253">
    <property type="entry name" value="DnaJ_domain_CS"/>
</dbReference>
<dbReference type="OrthoDB" id="536354at2759"/>
<dbReference type="Pfam" id="PF00226">
    <property type="entry name" value="DnaJ"/>
    <property type="match status" value="1"/>
</dbReference>
<name>A0A2J8AA46_9CHLO</name>
<dbReference type="GO" id="GO:0016592">
    <property type="term" value="C:mediator complex"/>
    <property type="evidence" value="ECO:0007669"/>
    <property type="project" value="UniProtKB-UniRule"/>
</dbReference>
<dbReference type="InterPro" id="IPR036869">
    <property type="entry name" value="J_dom_sf"/>
</dbReference>
<dbReference type="PRINTS" id="PR00625">
    <property type="entry name" value="JDOMAIN"/>
</dbReference>
<evidence type="ECO:0000259" key="9">
    <source>
        <dbReference type="PROSITE" id="PS50076"/>
    </source>
</evidence>
<evidence type="ECO:0000256" key="7">
    <source>
        <dbReference type="RuleBase" id="RU365082"/>
    </source>
</evidence>
<keyword evidence="5 7" id="KW-0804">Transcription</keyword>
<dbReference type="AlphaFoldDB" id="A0A2J8AA46"/>
<dbReference type="SUPFAM" id="SSF46565">
    <property type="entry name" value="Chaperone J-domain"/>
    <property type="match status" value="1"/>
</dbReference>
<evidence type="ECO:0000256" key="1">
    <source>
        <dbReference type="ARBA" id="ARBA00004123"/>
    </source>
</evidence>
<protein>
    <recommendedName>
        <fullName evidence="7">Mediator of RNA polymerase II transcription subunit 14</fullName>
    </recommendedName>
    <alternativeName>
        <fullName evidence="7">Mediator complex subunit 14</fullName>
    </alternativeName>
</protein>
<keyword evidence="3 7" id="KW-0805">Transcription regulation</keyword>
<comment type="subunit">
    <text evidence="7">Component of the Mediator complex.</text>
</comment>
<dbReference type="EMBL" id="PGGS01000092">
    <property type="protein sequence ID" value="PNH09381.1"/>
    <property type="molecule type" value="Genomic_DNA"/>
</dbReference>
<comment type="caution">
    <text evidence="10">The sequence shown here is derived from an EMBL/GenBank/DDBJ whole genome shotgun (WGS) entry which is preliminary data.</text>
</comment>
<comment type="similarity">
    <text evidence="2 7">Belongs to the Mediator complex subunit 14 family.</text>
</comment>
<dbReference type="Pfam" id="PF08638">
    <property type="entry name" value="Med14"/>
    <property type="match status" value="1"/>
</dbReference>
<keyword evidence="6 7" id="KW-0539">Nucleus</keyword>
<dbReference type="InterPro" id="IPR001623">
    <property type="entry name" value="DnaJ_domain"/>
</dbReference>
<evidence type="ECO:0000256" key="2">
    <source>
        <dbReference type="ARBA" id="ARBA00007813"/>
    </source>
</evidence>
<evidence type="ECO:0000256" key="4">
    <source>
        <dbReference type="ARBA" id="ARBA00023159"/>
    </source>
</evidence>
<organism evidence="10 11">
    <name type="scientific">Tetrabaena socialis</name>
    <dbReference type="NCBI Taxonomy" id="47790"/>
    <lineage>
        <taxon>Eukaryota</taxon>
        <taxon>Viridiplantae</taxon>
        <taxon>Chlorophyta</taxon>
        <taxon>core chlorophytes</taxon>
        <taxon>Chlorophyceae</taxon>
        <taxon>CS clade</taxon>
        <taxon>Chlamydomonadales</taxon>
        <taxon>Tetrabaenaceae</taxon>
        <taxon>Tetrabaena</taxon>
    </lineage>
</organism>
<dbReference type="CDD" id="cd06257">
    <property type="entry name" value="DnaJ"/>
    <property type="match status" value="1"/>
</dbReference>
<dbReference type="PANTHER" id="PTHR12809">
    <property type="entry name" value="MEDIATOR COMPLEX SUBUNIT"/>
    <property type="match status" value="1"/>
</dbReference>
<dbReference type="InterPro" id="IPR013947">
    <property type="entry name" value="Mediator_Med14"/>
</dbReference>
<dbReference type="SMART" id="SM00271">
    <property type="entry name" value="DnaJ"/>
    <property type="match status" value="1"/>
</dbReference>
<dbReference type="GO" id="GO:0070847">
    <property type="term" value="C:core mediator complex"/>
    <property type="evidence" value="ECO:0007669"/>
    <property type="project" value="TreeGrafter"/>
</dbReference>
<dbReference type="InterPro" id="IPR055122">
    <property type="entry name" value="Med14_N"/>
</dbReference>
<proteinExistence type="inferred from homology"/>
<gene>
    <name evidence="10" type="ORF">TSOC_003965</name>
</gene>
<dbReference type="PROSITE" id="PS50076">
    <property type="entry name" value="DNAJ_2"/>
    <property type="match status" value="1"/>
</dbReference>
<reference evidence="10 11" key="1">
    <citation type="journal article" date="2017" name="Mol. Biol. Evol.">
        <title>The 4-celled Tetrabaena socialis nuclear genome reveals the essential components for genetic control of cell number at the origin of multicellularity in the volvocine lineage.</title>
        <authorList>
            <person name="Featherston J."/>
            <person name="Arakaki Y."/>
            <person name="Hanschen E.R."/>
            <person name="Ferris P.J."/>
            <person name="Michod R.E."/>
            <person name="Olson B.J.S.C."/>
            <person name="Nozaki H."/>
            <person name="Durand P.M."/>
        </authorList>
    </citation>
    <scope>NUCLEOTIDE SEQUENCE [LARGE SCALE GENOMIC DNA]</scope>
    <source>
        <strain evidence="10 11">NIES-571</strain>
    </source>
</reference>
<evidence type="ECO:0000313" key="10">
    <source>
        <dbReference type="EMBL" id="PNH09381.1"/>
    </source>
</evidence>
<feature type="domain" description="J" evidence="9">
    <location>
        <begin position="446"/>
        <end position="510"/>
    </location>
</feature>
<evidence type="ECO:0000256" key="8">
    <source>
        <dbReference type="SAM" id="MobiDB-lite"/>
    </source>
</evidence>